<dbReference type="EMBL" id="CDOL01000179">
    <property type="protein sequence ID" value="CEN52552.1"/>
    <property type="molecule type" value="Genomic_DNA"/>
</dbReference>
<evidence type="ECO:0000313" key="4">
    <source>
        <dbReference type="EMBL" id="RIY35525.1"/>
    </source>
</evidence>
<feature type="domain" description="DUF4431" evidence="1">
    <location>
        <begin position="125"/>
        <end position="168"/>
    </location>
</feature>
<evidence type="ECO:0000313" key="3">
    <source>
        <dbReference type="EMBL" id="CEN52552.1"/>
    </source>
</evidence>
<evidence type="ECO:0000313" key="5">
    <source>
        <dbReference type="Proteomes" id="UP000038200"/>
    </source>
</evidence>
<keyword evidence="6" id="KW-1185">Reference proteome</keyword>
<dbReference type="Pfam" id="PF14485">
    <property type="entry name" value="DUF4431"/>
    <property type="match status" value="1"/>
</dbReference>
<dbReference type="OrthoDB" id="9153867at2"/>
<dbReference type="InterPro" id="IPR027826">
    <property type="entry name" value="DUF4431"/>
</dbReference>
<sequence>MKSNNLIFLGLIGLVLSFVGCKDNSKQQATQQNVQSNIASDFHKPDENIKKNAEGYKEYFYEPSISVISGIIKIKTFFGPPGYGESPEVDAKEEVFILELRNPINLVADEEDDGFNPAQTNILEVQLTSTSDIKFTNYIDKNVRLTGSFFGAHTGHHFTDVLMDVAQIKKE</sequence>
<evidence type="ECO:0000313" key="6">
    <source>
        <dbReference type="Proteomes" id="UP000045051"/>
    </source>
</evidence>
<dbReference type="EMBL" id="NSDI01000011">
    <property type="protein sequence ID" value="RIY35525.1"/>
    <property type="molecule type" value="Genomic_DNA"/>
</dbReference>
<dbReference type="RefSeq" id="WP_042007237.1">
    <property type="nucleotide sequence ID" value="NZ_BOQK01000015.1"/>
</dbReference>
<name>A0A0B7I3Y7_9FLAO</name>
<accession>A0A0B7I3Y7</accession>
<dbReference type="EMBL" id="CDOI01000134">
    <property type="protein sequence ID" value="CEN45484.1"/>
    <property type="molecule type" value="Genomic_DNA"/>
</dbReference>
<dbReference type="Proteomes" id="UP000038200">
    <property type="component" value="Unassembled WGS sequence"/>
</dbReference>
<proteinExistence type="predicted"/>
<evidence type="ECO:0000313" key="7">
    <source>
        <dbReference type="Proteomes" id="UP000265497"/>
    </source>
</evidence>
<dbReference type="PROSITE" id="PS51257">
    <property type="entry name" value="PROKAR_LIPOPROTEIN"/>
    <property type="match status" value="1"/>
</dbReference>
<dbReference type="Proteomes" id="UP000045051">
    <property type="component" value="Unassembled WGS sequence"/>
</dbReference>
<protein>
    <submittedName>
        <fullName evidence="4">DUF4431 domain-containing protein</fullName>
    </submittedName>
</protein>
<gene>
    <name evidence="2" type="ORF">CCAND38_240054</name>
    <name evidence="3" type="ORF">CCAND93_260013</name>
    <name evidence="4" type="ORF">CKY20_10140</name>
</gene>
<dbReference type="AlphaFoldDB" id="A0A0B7I3Y7"/>
<dbReference type="Proteomes" id="UP000265497">
    <property type="component" value="Unassembled WGS sequence"/>
</dbReference>
<evidence type="ECO:0000259" key="1">
    <source>
        <dbReference type="Pfam" id="PF14485"/>
    </source>
</evidence>
<organism evidence="2 6">
    <name type="scientific">Capnocytophaga canis</name>
    <dbReference type="NCBI Taxonomy" id="1848903"/>
    <lineage>
        <taxon>Bacteria</taxon>
        <taxon>Pseudomonadati</taxon>
        <taxon>Bacteroidota</taxon>
        <taxon>Flavobacteriia</taxon>
        <taxon>Flavobacteriales</taxon>
        <taxon>Flavobacteriaceae</taxon>
        <taxon>Capnocytophaga</taxon>
    </lineage>
</organism>
<evidence type="ECO:0000313" key="2">
    <source>
        <dbReference type="EMBL" id="CEN45484.1"/>
    </source>
</evidence>
<dbReference type="GeneID" id="97264591"/>
<reference evidence="4 7" key="2">
    <citation type="submission" date="2017-08" db="EMBL/GenBank/DDBJ databases">
        <title>Capnocytophaga canis 17-158 assembly.</title>
        <authorList>
            <person name="Gulvik C.A."/>
        </authorList>
    </citation>
    <scope>NUCLEOTIDE SEQUENCE [LARGE SCALE GENOMIC DNA]</scope>
    <source>
        <strain evidence="4 7">17-158</strain>
    </source>
</reference>
<reference evidence="5 6" key="1">
    <citation type="submission" date="2015-01" db="EMBL/GenBank/DDBJ databases">
        <authorList>
            <person name="MANFREDI Pablo"/>
        </authorList>
    </citation>
    <scope>NUCLEOTIDE SEQUENCE [LARGE SCALE GENOMIC DNA]</scope>
    <source>
        <strain evidence="2 6">CcD38</strain>
        <strain evidence="3 5">CcD93</strain>
    </source>
</reference>